<evidence type="ECO:0000256" key="4">
    <source>
        <dbReference type="PROSITE-ProRule" id="PRU00169"/>
    </source>
</evidence>
<dbReference type="InterPro" id="IPR020449">
    <property type="entry name" value="Tscrpt_reg_AraC-type_HTH"/>
</dbReference>
<dbReference type="EMBL" id="JASKHM010000021">
    <property type="protein sequence ID" value="MEQ4486367.1"/>
    <property type="molecule type" value="Genomic_DNA"/>
</dbReference>
<dbReference type="Gene3D" id="3.40.50.2300">
    <property type="match status" value="1"/>
</dbReference>
<dbReference type="InterPro" id="IPR001789">
    <property type="entry name" value="Sig_transdc_resp-reg_receiver"/>
</dbReference>
<dbReference type="SUPFAM" id="SSF46689">
    <property type="entry name" value="Homeodomain-like"/>
    <property type="match status" value="2"/>
</dbReference>
<dbReference type="InterPro" id="IPR018060">
    <property type="entry name" value="HTH_AraC"/>
</dbReference>
<dbReference type="PROSITE" id="PS00041">
    <property type="entry name" value="HTH_ARAC_FAMILY_1"/>
    <property type="match status" value="1"/>
</dbReference>
<evidence type="ECO:0000259" key="6">
    <source>
        <dbReference type="PROSITE" id="PS50110"/>
    </source>
</evidence>
<feature type="domain" description="HTH araC/xylS-type" evidence="5">
    <location>
        <begin position="419"/>
        <end position="517"/>
    </location>
</feature>
<dbReference type="PRINTS" id="PR00032">
    <property type="entry name" value="HTHARAC"/>
</dbReference>
<dbReference type="RefSeq" id="WP_232189458.1">
    <property type="nucleotide sequence ID" value="NZ_JAIOAP010000020.1"/>
</dbReference>
<dbReference type="SMART" id="SM00448">
    <property type="entry name" value="REC"/>
    <property type="match status" value="1"/>
</dbReference>
<dbReference type="SMART" id="SM00342">
    <property type="entry name" value="HTH_ARAC"/>
    <property type="match status" value="1"/>
</dbReference>
<feature type="domain" description="Response regulatory" evidence="6">
    <location>
        <begin position="3"/>
        <end position="119"/>
    </location>
</feature>
<dbReference type="SUPFAM" id="SSF52172">
    <property type="entry name" value="CheY-like"/>
    <property type="match status" value="1"/>
</dbReference>
<keyword evidence="3" id="KW-0804">Transcription</keyword>
<dbReference type="InterPro" id="IPR018062">
    <property type="entry name" value="HTH_AraC-typ_CS"/>
</dbReference>
<dbReference type="Pfam" id="PF00072">
    <property type="entry name" value="Response_reg"/>
    <property type="match status" value="1"/>
</dbReference>
<dbReference type="InterPro" id="IPR011006">
    <property type="entry name" value="CheY-like_superfamily"/>
</dbReference>
<evidence type="ECO:0000256" key="3">
    <source>
        <dbReference type="ARBA" id="ARBA00023163"/>
    </source>
</evidence>
<keyword evidence="1" id="KW-0805">Transcription regulation</keyword>
<keyword evidence="8" id="KW-1185">Reference proteome</keyword>
<sequence length="520" mass="60717">MRTILIVDDERMEREGIRHLIEAYKLPLIVQLRSNGNEALDLLRQQRFDILLTDIKMPFMNGLELARNARELSPGMKIIIFSAYGEFDYAVQAIHLQVVHYLLKPVVLEDFLSVVNEVITQCEEEEIRHSREADLLEGYEQVQRYEQDKALLDLLNGAASDQTRQTLSEAARERITLPLYMALIDYRTSLFISCDEAFRKLMRAAFGDDAYYLNLNEYQSVLFIKAAVHERQPDGWRPMWQRLKDRITEVFGELVFLTVGGKLHSWESARVELQRLEQLSEYKFFCDQSFVAYADDGEHALPILQGNDEPIEQTVLNVYAQIQQGGKERIEDALESLFDRFKYQSGYSNVYVKYTCTEIVKRLRSGEDYRGKAQFNLYVNELFQSQTLQQLRSVVFRAFFASSENSGDPDRESDKRAINLILNIVHAQYQNDICLDTVAEQIYLSPRYVSAIFKKEMGESFVKYLTEYRLSRARQYLRETNMKIKDIAEKVGYTDTSYFGMIFRRRFGMSPVKYREGRGQ</sequence>
<evidence type="ECO:0000313" key="8">
    <source>
        <dbReference type="Proteomes" id="UP001493487"/>
    </source>
</evidence>
<keyword evidence="2" id="KW-0238">DNA-binding</keyword>
<evidence type="ECO:0000313" key="7">
    <source>
        <dbReference type="EMBL" id="MEQ4486367.1"/>
    </source>
</evidence>
<protein>
    <submittedName>
        <fullName evidence="7">Response regulator</fullName>
    </submittedName>
</protein>
<dbReference type="CDD" id="cd17536">
    <property type="entry name" value="REC_YesN-like"/>
    <property type="match status" value="1"/>
</dbReference>
<dbReference type="PROSITE" id="PS50110">
    <property type="entry name" value="RESPONSE_REGULATORY"/>
    <property type="match status" value="1"/>
</dbReference>
<dbReference type="Proteomes" id="UP001493487">
    <property type="component" value="Unassembled WGS sequence"/>
</dbReference>
<feature type="modified residue" description="4-aspartylphosphate" evidence="4">
    <location>
        <position position="54"/>
    </location>
</feature>
<name>A0ABV1L3M8_9BACL</name>
<evidence type="ECO:0000256" key="2">
    <source>
        <dbReference type="ARBA" id="ARBA00023125"/>
    </source>
</evidence>
<gene>
    <name evidence="7" type="ORF">QJS35_28745</name>
</gene>
<dbReference type="Pfam" id="PF12833">
    <property type="entry name" value="HTH_18"/>
    <property type="match status" value="1"/>
</dbReference>
<evidence type="ECO:0000256" key="1">
    <source>
        <dbReference type="ARBA" id="ARBA00023015"/>
    </source>
</evidence>
<dbReference type="PANTHER" id="PTHR43280:SF10">
    <property type="entry name" value="REGULATORY PROTEIN POCR"/>
    <property type="match status" value="1"/>
</dbReference>
<reference evidence="7 8" key="1">
    <citation type="journal article" date="2023" name="Genome Announc.">
        <title>Pan-Genome Analyses of the Genus Cohnella and Proposal of the Novel Species Cohnella silvisoli sp. nov., Isolated from Forest Soil.</title>
        <authorList>
            <person name="Wang C."/>
            <person name="Mao L."/>
            <person name="Bao G."/>
            <person name="Zhu H."/>
        </authorList>
    </citation>
    <scope>NUCLEOTIDE SEQUENCE [LARGE SCALE GENOMIC DNA]</scope>
    <source>
        <strain evidence="7 8">NL03-T5-1</strain>
    </source>
</reference>
<dbReference type="InterPro" id="IPR009057">
    <property type="entry name" value="Homeodomain-like_sf"/>
</dbReference>
<keyword evidence="4" id="KW-0597">Phosphoprotein</keyword>
<dbReference type="PROSITE" id="PS01124">
    <property type="entry name" value="HTH_ARAC_FAMILY_2"/>
    <property type="match status" value="1"/>
</dbReference>
<accession>A0ABV1L3M8</accession>
<evidence type="ECO:0000259" key="5">
    <source>
        <dbReference type="PROSITE" id="PS01124"/>
    </source>
</evidence>
<dbReference type="PANTHER" id="PTHR43280">
    <property type="entry name" value="ARAC-FAMILY TRANSCRIPTIONAL REGULATOR"/>
    <property type="match status" value="1"/>
</dbReference>
<dbReference type="Gene3D" id="1.10.10.60">
    <property type="entry name" value="Homeodomain-like"/>
    <property type="match status" value="2"/>
</dbReference>
<organism evidence="7 8">
    <name type="scientific">Cohnella silvisoli</name>
    <dbReference type="NCBI Taxonomy" id="2873699"/>
    <lineage>
        <taxon>Bacteria</taxon>
        <taxon>Bacillati</taxon>
        <taxon>Bacillota</taxon>
        <taxon>Bacilli</taxon>
        <taxon>Bacillales</taxon>
        <taxon>Paenibacillaceae</taxon>
        <taxon>Cohnella</taxon>
    </lineage>
</organism>
<comment type="caution">
    <text evidence="7">The sequence shown here is derived from an EMBL/GenBank/DDBJ whole genome shotgun (WGS) entry which is preliminary data.</text>
</comment>
<proteinExistence type="predicted"/>